<dbReference type="InterPro" id="IPR027304">
    <property type="entry name" value="Trigger_fact/SurA_dom_sf"/>
</dbReference>
<gene>
    <name evidence="7" type="ORF">TH606_05385</name>
</gene>
<evidence type="ECO:0000313" key="7">
    <source>
        <dbReference type="EMBL" id="OAG27710.1"/>
    </source>
</evidence>
<dbReference type="Pfam" id="PF13145">
    <property type="entry name" value="Rotamase_2"/>
    <property type="match status" value="1"/>
</dbReference>
<accession>A0A177E8G6</accession>
<dbReference type="EMBL" id="LSFI01000021">
    <property type="protein sequence ID" value="OAG27710.1"/>
    <property type="molecule type" value="Genomic_DNA"/>
</dbReference>
<keyword evidence="8" id="KW-1185">Reference proteome</keyword>
<dbReference type="AlphaFoldDB" id="A0A177E8G6"/>
<dbReference type="RefSeq" id="WP_068541901.1">
    <property type="nucleotide sequence ID" value="NZ_LSFI01000021.1"/>
</dbReference>
<keyword evidence="4" id="KW-0697">Rotamase</keyword>
<evidence type="ECO:0000256" key="2">
    <source>
        <dbReference type="ARBA" id="ARBA00013194"/>
    </source>
</evidence>
<dbReference type="PANTHER" id="PTHR47245:SF1">
    <property type="entry name" value="FOLDASE PROTEIN PRSA"/>
    <property type="match status" value="1"/>
</dbReference>
<sequence length="556" mass="67568">MGTKRNFQLLIFKNSFFIFYLFFLIIIFPNSAYSFWGDNYLFKIDNKKYTRDDFLDWWKYWKEPGMKFPGTPNPFINWILIANEAKRMELDKDPLYKHKIRVFLEVRGLLLLKNEEVDKKIDLSQKRLWKEYESNYIPRLKIKALITQDYQQANKWKKSIKTKEAFLALYEKLKNEGKARDFGWERPITIPEKIRKKVLRANKSEIVGPLEYKNTYFLLFIEDKLGPDPADFNLVKREIAEKIRKKDEAYYTEKLIENLKKKYNVNVNWDTIKLISLDSLPENLKEKIVLTIDDRKLNADQFWHKLKKEIDLRFHKKKLSPEEIDKMKHFIINTYISQTLTSLEALNRHYEKKSPLKDIYEFYRKQLLVVLFKEKIIKPQIKISEEELKDFYNKNKDKFTRPDMVEIAVIKTRDPKLIRRIYKRIKQGDNFFEVGRELQFHGLRPERYFLNQLVPEMRKAIIKLKSNEVSPIIEFKRGDNTWYCLVYLIKFYPKKVHSYDIVKEDIKRILEQQKFDKLEQEYIDKLRAQVNININEKEWLKLRREMMEDHNDKPSQ</sequence>
<dbReference type="InterPro" id="IPR050245">
    <property type="entry name" value="PrsA_foldase"/>
</dbReference>
<evidence type="ECO:0000256" key="4">
    <source>
        <dbReference type="ARBA" id="ARBA00023110"/>
    </source>
</evidence>
<evidence type="ECO:0000256" key="3">
    <source>
        <dbReference type="ARBA" id="ARBA00022729"/>
    </source>
</evidence>
<dbReference type="OrthoDB" id="9028at2"/>
<dbReference type="SUPFAM" id="SSF54534">
    <property type="entry name" value="FKBP-like"/>
    <property type="match status" value="1"/>
</dbReference>
<reference evidence="7 8" key="1">
    <citation type="submission" date="2016-02" db="EMBL/GenBank/DDBJ databases">
        <title>Draft genome sequence of Thermodesulfatator sp. S606.</title>
        <authorList>
            <person name="Lai Q."/>
            <person name="Cao J."/>
            <person name="Dupont S."/>
            <person name="Shao Z."/>
            <person name="Jebbar M."/>
            <person name="Alain K."/>
        </authorList>
    </citation>
    <scope>NUCLEOTIDE SEQUENCE [LARGE SCALE GENOMIC DNA]</scope>
    <source>
        <strain evidence="7 8">S606</strain>
    </source>
</reference>
<name>A0A177E8G6_9BACT</name>
<organism evidence="7 8">
    <name type="scientific">Thermodesulfatator autotrophicus</name>
    <dbReference type="NCBI Taxonomy" id="1795632"/>
    <lineage>
        <taxon>Bacteria</taxon>
        <taxon>Pseudomonadati</taxon>
        <taxon>Thermodesulfobacteriota</taxon>
        <taxon>Thermodesulfobacteria</taxon>
        <taxon>Thermodesulfobacteriales</taxon>
        <taxon>Thermodesulfatatoraceae</taxon>
        <taxon>Thermodesulfatator</taxon>
    </lineage>
</organism>
<evidence type="ECO:0000313" key="8">
    <source>
        <dbReference type="Proteomes" id="UP000076964"/>
    </source>
</evidence>
<comment type="caution">
    <text evidence="7">The sequence shown here is derived from an EMBL/GenBank/DDBJ whole genome shotgun (WGS) entry which is preliminary data.</text>
</comment>
<evidence type="ECO:0000256" key="5">
    <source>
        <dbReference type="ARBA" id="ARBA00023235"/>
    </source>
</evidence>
<dbReference type="PANTHER" id="PTHR47245">
    <property type="entry name" value="PEPTIDYLPROLYL ISOMERASE"/>
    <property type="match status" value="1"/>
</dbReference>
<dbReference type="GO" id="GO:0003755">
    <property type="term" value="F:peptidyl-prolyl cis-trans isomerase activity"/>
    <property type="evidence" value="ECO:0007669"/>
    <property type="project" value="UniProtKB-KW"/>
</dbReference>
<dbReference type="Proteomes" id="UP000076964">
    <property type="component" value="Unassembled WGS sequence"/>
</dbReference>
<comment type="catalytic activity">
    <reaction evidence="1">
        <text>[protein]-peptidylproline (omega=180) = [protein]-peptidylproline (omega=0)</text>
        <dbReference type="Rhea" id="RHEA:16237"/>
        <dbReference type="Rhea" id="RHEA-COMP:10747"/>
        <dbReference type="Rhea" id="RHEA-COMP:10748"/>
        <dbReference type="ChEBI" id="CHEBI:83833"/>
        <dbReference type="ChEBI" id="CHEBI:83834"/>
        <dbReference type="EC" id="5.2.1.8"/>
    </reaction>
</comment>
<dbReference type="InterPro" id="IPR000297">
    <property type="entry name" value="PPIase_PpiC"/>
</dbReference>
<evidence type="ECO:0000259" key="6">
    <source>
        <dbReference type="Pfam" id="PF13145"/>
    </source>
</evidence>
<keyword evidence="5" id="KW-0413">Isomerase</keyword>
<dbReference type="SUPFAM" id="SSF109998">
    <property type="entry name" value="Triger factor/SurA peptide-binding domain-like"/>
    <property type="match status" value="1"/>
</dbReference>
<dbReference type="Gene3D" id="6.10.140.970">
    <property type="match status" value="1"/>
</dbReference>
<protein>
    <recommendedName>
        <fullName evidence="2">peptidylprolyl isomerase</fullName>
        <ecNumber evidence="2">5.2.1.8</ecNumber>
    </recommendedName>
</protein>
<dbReference type="EC" id="5.2.1.8" evidence="2"/>
<feature type="domain" description="PpiC" evidence="6">
    <location>
        <begin position="383"/>
        <end position="504"/>
    </location>
</feature>
<evidence type="ECO:0000256" key="1">
    <source>
        <dbReference type="ARBA" id="ARBA00000971"/>
    </source>
</evidence>
<dbReference type="STRING" id="1795632.TH606_05385"/>
<proteinExistence type="predicted"/>
<keyword evidence="3" id="KW-0732">Signal</keyword>